<accession>A0A6A5XGP9</accession>
<dbReference type="EMBL" id="ML978073">
    <property type="protein sequence ID" value="KAF2012262.1"/>
    <property type="molecule type" value="Genomic_DNA"/>
</dbReference>
<evidence type="ECO:0000313" key="2">
    <source>
        <dbReference type="EMBL" id="KAF2012262.1"/>
    </source>
</evidence>
<protein>
    <recommendedName>
        <fullName evidence="4">Ig-like domain-containing protein</fullName>
    </recommendedName>
</protein>
<organism evidence="2 3">
    <name type="scientific">Aaosphaeria arxii CBS 175.79</name>
    <dbReference type="NCBI Taxonomy" id="1450172"/>
    <lineage>
        <taxon>Eukaryota</taxon>
        <taxon>Fungi</taxon>
        <taxon>Dikarya</taxon>
        <taxon>Ascomycota</taxon>
        <taxon>Pezizomycotina</taxon>
        <taxon>Dothideomycetes</taxon>
        <taxon>Pleosporomycetidae</taxon>
        <taxon>Pleosporales</taxon>
        <taxon>Pleosporales incertae sedis</taxon>
        <taxon>Aaosphaeria</taxon>
    </lineage>
</organism>
<feature type="signal peptide" evidence="1">
    <location>
        <begin position="1"/>
        <end position="26"/>
    </location>
</feature>
<dbReference type="RefSeq" id="XP_033380601.1">
    <property type="nucleotide sequence ID" value="XM_033528894.1"/>
</dbReference>
<gene>
    <name evidence="2" type="ORF">BU24DRAFT_426115</name>
</gene>
<keyword evidence="1" id="KW-0732">Signal</keyword>
<evidence type="ECO:0000313" key="3">
    <source>
        <dbReference type="Proteomes" id="UP000799778"/>
    </source>
</evidence>
<feature type="chain" id="PRO_5025599588" description="Ig-like domain-containing protein" evidence="1">
    <location>
        <begin position="27"/>
        <end position="162"/>
    </location>
</feature>
<sequence>MFNHSLNMFLESLPLFPLLWFQGGEPQIVFPTIDPSLVVNNSVATCAAYSITRSTSPATLSNTYHSQKQKRDKPLLTLIEGVRVPSTSPVYGPISVSANQTQTEPLLIVETRPMPGNLPESTDPPTDLQPYAPVISTSMTAEDDSFDCRPVGDRYTCTPATT</sequence>
<name>A0A6A5XGP9_9PLEO</name>
<reference evidence="2" key="1">
    <citation type="journal article" date="2020" name="Stud. Mycol.">
        <title>101 Dothideomycetes genomes: a test case for predicting lifestyles and emergence of pathogens.</title>
        <authorList>
            <person name="Haridas S."/>
            <person name="Albert R."/>
            <person name="Binder M."/>
            <person name="Bloem J."/>
            <person name="Labutti K."/>
            <person name="Salamov A."/>
            <person name="Andreopoulos B."/>
            <person name="Baker S."/>
            <person name="Barry K."/>
            <person name="Bills G."/>
            <person name="Bluhm B."/>
            <person name="Cannon C."/>
            <person name="Castanera R."/>
            <person name="Culley D."/>
            <person name="Daum C."/>
            <person name="Ezra D."/>
            <person name="Gonzalez J."/>
            <person name="Henrissat B."/>
            <person name="Kuo A."/>
            <person name="Liang C."/>
            <person name="Lipzen A."/>
            <person name="Lutzoni F."/>
            <person name="Magnuson J."/>
            <person name="Mondo S."/>
            <person name="Nolan M."/>
            <person name="Ohm R."/>
            <person name="Pangilinan J."/>
            <person name="Park H.-J."/>
            <person name="Ramirez L."/>
            <person name="Alfaro M."/>
            <person name="Sun H."/>
            <person name="Tritt A."/>
            <person name="Yoshinaga Y."/>
            <person name="Zwiers L.-H."/>
            <person name="Turgeon B."/>
            <person name="Goodwin S."/>
            <person name="Spatafora J."/>
            <person name="Crous P."/>
            <person name="Grigoriev I."/>
        </authorList>
    </citation>
    <scope>NUCLEOTIDE SEQUENCE</scope>
    <source>
        <strain evidence="2">CBS 175.79</strain>
    </source>
</reference>
<dbReference type="GeneID" id="54286291"/>
<keyword evidence="3" id="KW-1185">Reference proteome</keyword>
<proteinExistence type="predicted"/>
<evidence type="ECO:0008006" key="4">
    <source>
        <dbReference type="Google" id="ProtNLM"/>
    </source>
</evidence>
<dbReference type="AlphaFoldDB" id="A0A6A5XGP9"/>
<dbReference type="Proteomes" id="UP000799778">
    <property type="component" value="Unassembled WGS sequence"/>
</dbReference>
<evidence type="ECO:0000256" key="1">
    <source>
        <dbReference type="SAM" id="SignalP"/>
    </source>
</evidence>